<feature type="non-terminal residue" evidence="1">
    <location>
        <position position="1"/>
    </location>
</feature>
<evidence type="ECO:0000313" key="2">
    <source>
        <dbReference type="Proteomes" id="UP000035740"/>
    </source>
</evidence>
<proteinExistence type="predicted"/>
<name>A0A0J8B3W8_BETVV</name>
<gene>
    <name evidence="1" type="ORF">BVRB_020470</name>
</gene>
<dbReference type="EMBL" id="KQ092723">
    <property type="protein sequence ID" value="KMS94532.1"/>
    <property type="molecule type" value="Genomic_DNA"/>
</dbReference>
<dbReference type="Proteomes" id="UP000035740">
    <property type="component" value="Unassembled WGS sequence"/>
</dbReference>
<reference evidence="1 2" key="1">
    <citation type="journal article" date="2014" name="Nature">
        <title>The genome of the recently domesticated crop plant sugar beet (Beta vulgaris).</title>
        <authorList>
            <person name="Dohm J.C."/>
            <person name="Minoche A.E."/>
            <person name="Holtgrawe D."/>
            <person name="Capella-Gutierrez S."/>
            <person name="Zakrzewski F."/>
            <person name="Tafer H."/>
            <person name="Rupp O."/>
            <person name="Sorensen T.R."/>
            <person name="Stracke R."/>
            <person name="Reinhardt R."/>
            <person name="Goesmann A."/>
            <person name="Kraft T."/>
            <person name="Schulz B."/>
            <person name="Stadler P.F."/>
            <person name="Schmidt T."/>
            <person name="Gabaldon T."/>
            <person name="Lehrach H."/>
            <person name="Weisshaar B."/>
            <person name="Himmelbauer H."/>
        </authorList>
    </citation>
    <scope>NUCLEOTIDE SEQUENCE [LARGE SCALE GENOMIC DNA]</scope>
    <source>
        <tissue evidence="1">Taproot</tissue>
    </source>
</reference>
<keyword evidence="2" id="KW-1185">Reference proteome</keyword>
<protein>
    <submittedName>
        <fullName evidence="1">Uncharacterized protein</fullName>
    </submittedName>
</protein>
<accession>A0A0J8B3W8</accession>
<evidence type="ECO:0000313" key="1">
    <source>
        <dbReference type="EMBL" id="KMS94532.1"/>
    </source>
</evidence>
<sequence length="133" mass="14756">KSHVRALSSCLAPSTELKRESVPTFQLPLRNCCGCGAQFHTSDHSKPGYLPEHIVEAKRCHAETLIKDGIDENTAISEASHSLICMRCHQLTYNGLPQGQMQDIVADDFRTALKNQILGDSRRLFSTIQTATF</sequence>
<dbReference type="Gramene" id="KMS94532">
    <property type="protein sequence ID" value="KMS94532"/>
    <property type="gene ID" value="BVRB_020470"/>
</dbReference>
<organism evidence="1 2">
    <name type="scientific">Beta vulgaris subsp. vulgaris</name>
    <name type="common">Beet</name>
    <dbReference type="NCBI Taxonomy" id="3555"/>
    <lineage>
        <taxon>Eukaryota</taxon>
        <taxon>Viridiplantae</taxon>
        <taxon>Streptophyta</taxon>
        <taxon>Embryophyta</taxon>
        <taxon>Tracheophyta</taxon>
        <taxon>Spermatophyta</taxon>
        <taxon>Magnoliopsida</taxon>
        <taxon>eudicotyledons</taxon>
        <taxon>Gunneridae</taxon>
        <taxon>Pentapetalae</taxon>
        <taxon>Caryophyllales</taxon>
        <taxon>Chenopodiaceae</taxon>
        <taxon>Betoideae</taxon>
        <taxon>Beta</taxon>
    </lineage>
</organism>
<dbReference type="AlphaFoldDB" id="A0A0J8B3W8"/>